<dbReference type="Pfam" id="PF01899">
    <property type="entry name" value="MNHE"/>
    <property type="match status" value="1"/>
</dbReference>
<dbReference type="PANTHER" id="PTHR34584">
    <property type="entry name" value="NA(+)/H(+) ANTIPORTER SUBUNIT E1"/>
    <property type="match status" value="1"/>
</dbReference>
<evidence type="ECO:0000256" key="3">
    <source>
        <dbReference type="ARBA" id="ARBA00022475"/>
    </source>
</evidence>
<evidence type="ECO:0000313" key="8">
    <source>
        <dbReference type="Proteomes" id="UP001574673"/>
    </source>
</evidence>
<reference evidence="8" key="1">
    <citation type="submission" date="2024-06" db="EMBL/GenBank/DDBJ databases">
        <title>Radixoralia hellwigii gen. nov., sp nov., isolated from a root canal in the human oral cavity.</title>
        <authorList>
            <person name="Bartsch S."/>
            <person name="Wittmer A."/>
            <person name="Schulz A.-K."/>
            <person name="Neumann-Schaal M."/>
            <person name="Wolf J."/>
            <person name="Gronow S."/>
            <person name="Tennert C."/>
            <person name="Haecker G."/>
            <person name="Cieplik F."/>
            <person name="Al-Ahmad A."/>
        </authorList>
    </citation>
    <scope>NUCLEOTIDE SEQUENCE [LARGE SCALE GENOMIC DNA]</scope>
    <source>
        <strain evidence="8">Wk13</strain>
    </source>
</reference>
<proteinExistence type="inferred from homology"/>
<evidence type="ECO:0000256" key="2">
    <source>
        <dbReference type="ARBA" id="ARBA00006228"/>
    </source>
</evidence>
<dbReference type="PANTHER" id="PTHR34584:SF1">
    <property type="entry name" value="NA(+)_H(+) ANTIPORTER SUBUNIT E1"/>
    <property type="match status" value="1"/>
</dbReference>
<name>A0ABV4UD31_9RHOO</name>
<keyword evidence="5" id="KW-1133">Transmembrane helix</keyword>
<evidence type="ECO:0000256" key="1">
    <source>
        <dbReference type="ARBA" id="ARBA00004651"/>
    </source>
</evidence>
<dbReference type="EMBL" id="JBEUWX010000002">
    <property type="protein sequence ID" value="MFA9949568.1"/>
    <property type="molecule type" value="Genomic_DNA"/>
</dbReference>
<dbReference type="Proteomes" id="UP001574673">
    <property type="component" value="Unassembled WGS sequence"/>
</dbReference>
<evidence type="ECO:0000256" key="4">
    <source>
        <dbReference type="ARBA" id="ARBA00022692"/>
    </source>
</evidence>
<evidence type="ECO:0000313" key="7">
    <source>
        <dbReference type="EMBL" id="MFA9949568.1"/>
    </source>
</evidence>
<dbReference type="InterPro" id="IPR002758">
    <property type="entry name" value="Cation_antiport_E"/>
</dbReference>
<dbReference type="PIRSF" id="PIRSF019239">
    <property type="entry name" value="MrpE"/>
    <property type="match status" value="1"/>
</dbReference>
<evidence type="ECO:0000256" key="5">
    <source>
        <dbReference type="ARBA" id="ARBA00022989"/>
    </source>
</evidence>
<dbReference type="NCBIfam" id="NF006520">
    <property type="entry name" value="PRK08965.1-4"/>
    <property type="match status" value="1"/>
</dbReference>
<comment type="caution">
    <text evidence="7">The sequence shown here is derived from an EMBL/GenBank/DDBJ whole genome shotgun (WGS) entry which is preliminary data.</text>
</comment>
<gene>
    <name evidence="7" type="ORF">ABCS64_04370</name>
</gene>
<accession>A0ABV4UD31</accession>
<sequence length="162" mass="18056">MIERMRRFLMPACLLVFWLVINKSLDGADWLLGGVFALAANALTRRVRPLHAVPRRLGVMLALCGRVLVDIVQANIEAGQVILYAARRPPHSAFLDIPLDMRNPHGLAMLSIIITATPGTAWAGLNPENNVLTLHILDLKDSAGVQRTIKERYERPLMEIFT</sequence>
<keyword evidence="3" id="KW-1003">Cell membrane</keyword>
<organism evidence="7 8">
    <name type="scientific">Dentiradicibacter hellwigii</name>
    <dbReference type="NCBI Taxonomy" id="3149053"/>
    <lineage>
        <taxon>Bacteria</taxon>
        <taxon>Pseudomonadati</taxon>
        <taxon>Pseudomonadota</taxon>
        <taxon>Betaproteobacteria</taxon>
        <taxon>Rhodocyclales</taxon>
        <taxon>Rhodocyclaceae</taxon>
        <taxon>Dentiradicibacter</taxon>
    </lineage>
</organism>
<keyword evidence="4" id="KW-0812">Transmembrane</keyword>
<evidence type="ECO:0000256" key="6">
    <source>
        <dbReference type="ARBA" id="ARBA00023136"/>
    </source>
</evidence>
<dbReference type="RefSeq" id="WP_418890684.1">
    <property type="nucleotide sequence ID" value="NZ_JBEUWX010000002.1"/>
</dbReference>
<comment type="similarity">
    <text evidence="2">Belongs to the CPA3 antiporters (TC 2.A.63) subunit E family.</text>
</comment>
<protein>
    <submittedName>
        <fullName evidence="7">Na+/H+ antiporter subunit E</fullName>
    </submittedName>
</protein>
<comment type="subcellular location">
    <subcellularLocation>
        <location evidence="1">Cell membrane</location>
        <topology evidence="1">Multi-pass membrane protein</topology>
    </subcellularLocation>
</comment>
<keyword evidence="8" id="KW-1185">Reference proteome</keyword>
<keyword evidence="6" id="KW-0472">Membrane</keyword>